<dbReference type="RefSeq" id="WP_344335272.1">
    <property type="nucleotide sequence ID" value="NZ_BAAAPZ010000002.1"/>
</dbReference>
<keyword evidence="4" id="KW-1185">Reference proteome</keyword>
<feature type="compositionally biased region" description="Pro residues" evidence="2">
    <location>
        <begin position="1"/>
        <end position="17"/>
    </location>
</feature>
<dbReference type="Pfam" id="PF03993">
    <property type="entry name" value="DUF349"/>
    <property type="match status" value="3"/>
</dbReference>
<proteinExistence type="predicted"/>
<dbReference type="InterPro" id="IPR007139">
    <property type="entry name" value="DUF349"/>
</dbReference>
<gene>
    <name evidence="3" type="ORF">GCM10009823_07530</name>
</gene>
<name>A0ABN2WEU8_9MICO</name>
<comment type="caution">
    <text evidence="3">The sequence shown here is derived from an EMBL/GenBank/DDBJ whole genome shotgun (WGS) entry which is preliminary data.</text>
</comment>
<organism evidence="3 4">
    <name type="scientific">Brevibacterium salitolerans</name>
    <dbReference type="NCBI Taxonomy" id="1403566"/>
    <lineage>
        <taxon>Bacteria</taxon>
        <taxon>Bacillati</taxon>
        <taxon>Actinomycetota</taxon>
        <taxon>Actinomycetes</taxon>
        <taxon>Micrococcales</taxon>
        <taxon>Brevibacteriaceae</taxon>
        <taxon>Brevibacterium</taxon>
    </lineage>
</organism>
<evidence type="ECO:0000313" key="3">
    <source>
        <dbReference type="EMBL" id="GAA2090808.1"/>
    </source>
</evidence>
<keyword evidence="1" id="KW-0175">Coiled coil</keyword>
<evidence type="ECO:0000256" key="2">
    <source>
        <dbReference type="SAM" id="MobiDB-lite"/>
    </source>
</evidence>
<dbReference type="EMBL" id="BAAAPZ010000002">
    <property type="protein sequence ID" value="GAA2090808.1"/>
    <property type="molecule type" value="Genomic_DNA"/>
</dbReference>
<dbReference type="Proteomes" id="UP001500984">
    <property type="component" value="Unassembled WGS sequence"/>
</dbReference>
<evidence type="ECO:0000313" key="4">
    <source>
        <dbReference type="Proteomes" id="UP001500984"/>
    </source>
</evidence>
<protein>
    <submittedName>
        <fullName evidence="3">DUF349 domain-containing protein</fullName>
    </submittedName>
</protein>
<feature type="region of interest" description="Disordered" evidence="2">
    <location>
        <begin position="1"/>
        <end position="37"/>
    </location>
</feature>
<reference evidence="3 4" key="1">
    <citation type="journal article" date="2019" name="Int. J. Syst. Evol. Microbiol.">
        <title>The Global Catalogue of Microorganisms (GCM) 10K type strain sequencing project: providing services to taxonomists for standard genome sequencing and annotation.</title>
        <authorList>
            <consortium name="The Broad Institute Genomics Platform"/>
            <consortium name="The Broad Institute Genome Sequencing Center for Infectious Disease"/>
            <person name="Wu L."/>
            <person name="Ma J."/>
        </authorList>
    </citation>
    <scope>NUCLEOTIDE SEQUENCE [LARGE SCALE GENOMIC DNA]</scope>
    <source>
        <strain evidence="3 4">JCM 15900</strain>
    </source>
</reference>
<feature type="coiled-coil region" evidence="1">
    <location>
        <begin position="367"/>
        <end position="424"/>
    </location>
</feature>
<evidence type="ECO:0000256" key="1">
    <source>
        <dbReference type="SAM" id="Coils"/>
    </source>
</evidence>
<accession>A0ABN2WEU8</accession>
<sequence length="455" mass="49865">MSSSPQPPKPGPVPGPAPHRRSPAVPAPPAPGGGDREVELARACAHGRAEADGRVFLVTAAGEREVGQYPDAGPEEALRYFAAKHLDLVEQVALLETRLRTGADAADVRASALAHRAELATAAVVGDLDALAARLDALVASAEKAQEQQAAERAERLAEGRRLRTAVVTEAEEIAGQDPARIQWKHSAARMRELFEMWKSVQSGYPRLPKAEDKELWGRFSAARAAFDKGRRAHFAELDARSAEGRRIKEKLISRAEELSTSTDWRETAAKYRDLMDQWKAAPRAGRKHDDALWARFRGAQDVFFAARDAENAKIDESYRANLAVKEELLAQAQALLPITDLPRAKAALRDLQERWEDAGRVPRADASRMESGLREVERAVAEAEDAAWKRSNPEHRARATGMLAQLEEGLAELRAELARAEASGDARAVEKASEALATKQAWYEQLAQSAQELD</sequence>
<feature type="coiled-coil region" evidence="1">
    <location>
        <begin position="128"/>
        <end position="155"/>
    </location>
</feature>